<dbReference type="InterPro" id="IPR052353">
    <property type="entry name" value="Benzoxazolinone_Detox_Enz"/>
</dbReference>
<evidence type="ECO:0000313" key="3">
    <source>
        <dbReference type="Proteomes" id="UP000238296"/>
    </source>
</evidence>
<keyword evidence="2" id="KW-0223">Dioxygenase</keyword>
<dbReference type="PANTHER" id="PTHR30212">
    <property type="entry name" value="PROTEIN YIIM"/>
    <property type="match status" value="1"/>
</dbReference>
<dbReference type="Proteomes" id="UP000238296">
    <property type="component" value="Unassembled WGS sequence"/>
</dbReference>
<dbReference type="InterPro" id="IPR006058">
    <property type="entry name" value="2Fe2S_fd_BS"/>
</dbReference>
<dbReference type="GO" id="GO:0051537">
    <property type="term" value="F:2 iron, 2 sulfur cluster binding"/>
    <property type="evidence" value="ECO:0007669"/>
    <property type="project" value="InterPro"/>
</dbReference>
<name>A0A2S8BE62_9MYCO</name>
<feature type="domain" description="2Fe-2S ferredoxin-type" evidence="1">
    <location>
        <begin position="29"/>
        <end position="109"/>
    </location>
</feature>
<dbReference type="Pfam" id="PF00111">
    <property type="entry name" value="Fer2"/>
    <property type="match status" value="1"/>
</dbReference>
<sequence>MRIARDEHANAPLHYERFSPPPVVDGAPFEVELARSRRVLAVPADRSALDVMVDADPTTPYSCRQGFCGTCKVKVLAGQVDRRGRVAEGDDEMLVCVSRAADGRVVLDA</sequence>
<dbReference type="Gene3D" id="3.10.20.30">
    <property type="match status" value="1"/>
</dbReference>
<dbReference type="SUPFAM" id="SSF54292">
    <property type="entry name" value="2Fe-2S ferredoxin-like"/>
    <property type="match status" value="1"/>
</dbReference>
<comment type="caution">
    <text evidence="2">The sequence shown here is derived from an EMBL/GenBank/DDBJ whole genome shotgun (WGS) entry which is preliminary data.</text>
</comment>
<dbReference type="PANTHER" id="PTHR30212:SF2">
    <property type="entry name" value="PROTEIN YIIM"/>
    <property type="match status" value="1"/>
</dbReference>
<dbReference type="EMBL" id="PPEA01000687">
    <property type="protein sequence ID" value="PQM44951.1"/>
    <property type="molecule type" value="Genomic_DNA"/>
</dbReference>
<evidence type="ECO:0000313" key="2">
    <source>
        <dbReference type="EMBL" id="PQM44951.1"/>
    </source>
</evidence>
<organism evidence="2 3">
    <name type="scientific">Mycobacterium talmoniae</name>
    <dbReference type="NCBI Taxonomy" id="1858794"/>
    <lineage>
        <taxon>Bacteria</taxon>
        <taxon>Bacillati</taxon>
        <taxon>Actinomycetota</taxon>
        <taxon>Actinomycetes</taxon>
        <taxon>Mycobacteriales</taxon>
        <taxon>Mycobacteriaceae</taxon>
        <taxon>Mycobacterium</taxon>
    </lineage>
</organism>
<keyword evidence="2" id="KW-0560">Oxidoreductase</keyword>
<dbReference type="InterPro" id="IPR012675">
    <property type="entry name" value="Beta-grasp_dom_sf"/>
</dbReference>
<accession>A0A2S8BE62</accession>
<proteinExistence type="predicted"/>
<dbReference type="EC" id="1.-.-.-" evidence="2"/>
<dbReference type="PROSITE" id="PS51085">
    <property type="entry name" value="2FE2S_FER_2"/>
    <property type="match status" value="1"/>
</dbReference>
<gene>
    <name evidence="2" type="primary">ophA1</name>
    <name evidence="2" type="ORF">C1Y40_04881</name>
</gene>
<dbReference type="AlphaFoldDB" id="A0A2S8BE62"/>
<protein>
    <submittedName>
        <fullName evidence="2">Phthalate dioxygenase reductase</fullName>
        <ecNumber evidence="2">1.-.-.-</ecNumber>
    </submittedName>
</protein>
<dbReference type="CDD" id="cd00207">
    <property type="entry name" value="fer2"/>
    <property type="match status" value="1"/>
</dbReference>
<dbReference type="GO" id="GO:0051213">
    <property type="term" value="F:dioxygenase activity"/>
    <property type="evidence" value="ECO:0007669"/>
    <property type="project" value="UniProtKB-KW"/>
</dbReference>
<dbReference type="InterPro" id="IPR001041">
    <property type="entry name" value="2Fe-2S_ferredoxin-type"/>
</dbReference>
<evidence type="ECO:0000259" key="1">
    <source>
        <dbReference type="PROSITE" id="PS51085"/>
    </source>
</evidence>
<dbReference type="InterPro" id="IPR036010">
    <property type="entry name" value="2Fe-2S_ferredoxin-like_sf"/>
</dbReference>
<dbReference type="PROSITE" id="PS00197">
    <property type="entry name" value="2FE2S_FER_1"/>
    <property type="match status" value="1"/>
</dbReference>
<reference evidence="2 3" key="1">
    <citation type="journal article" date="2017" name="Int. J. Syst. Evol. Microbiol.">
        <title>Mycobacterium talmoniae sp. nov., a slowly growing mycobacterium isolated from human respiratory samples.</title>
        <authorList>
            <person name="Davidson R.M."/>
            <person name="DeGroote M.A."/>
            <person name="Marola J.L."/>
            <person name="Buss S."/>
            <person name="Jones V."/>
            <person name="McNeil M.R."/>
            <person name="Freifeld A.G."/>
            <person name="Elaine Epperson L."/>
            <person name="Hasan N.A."/>
            <person name="Jackson M."/>
            <person name="Iwen P.C."/>
            <person name="Salfinger M."/>
            <person name="Strong M."/>
        </authorList>
    </citation>
    <scope>NUCLEOTIDE SEQUENCE [LARGE SCALE GENOMIC DNA]</scope>
    <source>
        <strain evidence="2 3">ATCC BAA-2683</strain>
    </source>
</reference>